<dbReference type="FunFam" id="3.10.290.60:FF:000001">
    <property type="entry name" value="Ubiquitin-activating enzyme E1 2"/>
    <property type="match status" value="1"/>
</dbReference>
<evidence type="ECO:0000313" key="16">
    <source>
        <dbReference type="Proteomes" id="UP001472866"/>
    </source>
</evidence>
<dbReference type="InterPro" id="IPR042063">
    <property type="entry name" value="Ubi_acti_E1_SCCH"/>
</dbReference>
<dbReference type="CDD" id="cd01490">
    <property type="entry name" value="Ube1_repeat2"/>
    <property type="match status" value="1"/>
</dbReference>
<evidence type="ECO:0000256" key="6">
    <source>
        <dbReference type="ARBA" id="ARBA00012990"/>
    </source>
</evidence>
<dbReference type="InterPro" id="IPR042449">
    <property type="entry name" value="Ub-E1_IAD_1"/>
</dbReference>
<evidence type="ECO:0000256" key="2">
    <source>
        <dbReference type="ARBA" id="ARBA00002457"/>
    </source>
</evidence>
<dbReference type="Gene3D" id="3.50.50.80">
    <property type="entry name" value="Ubiquitin-activating enzyme E1, inactive adenylation domain, subdomain 1"/>
    <property type="match status" value="1"/>
</dbReference>
<feature type="compositionally biased region" description="Basic and acidic residues" evidence="13">
    <location>
        <begin position="816"/>
        <end position="828"/>
    </location>
</feature>
<keyword evidence="7 12" id="KW-0436">Ligase</keyword>
<evidence type="ECO:0000313" key="15">
    <source>
        <dbReference type="EMBL" id="WZN65585.1"/>
    </source>
</evidence>
<dbReference type="PANTHER" id="PTHR10953">
    <property type="entry name" value="UBIQUITIN-ACTIVATING ENZYME E1"/>
    <property type="match status" value="1"/>
</dbReference>
<dbReference type="PANTHER" id="PTHR10953:SF4">
    <property type="entry name" value="UBIQUITIN-ACTIVATING ENZYME E1 C-TERMINAL DOMAIN-CONTAINING PROTEIN"/>
    <property type="match status" value="1"/>
</dbReference>
<dbReference type="InterPro" id="IPR035985">
    <property type="entry name" value="Ubiquitin-activating_enz"/>
</dbReference>
<dbReference type="EMBL" id="CP151512">
    <property type="protein sequence ID" value="WZN65585.1"/>
    <property type="molecule type" value="Genomic_DNA"/>
</dbReference>
<dbReference type="PRINTS" id="PR01849">
    <property type="entry name" value="UBIQUITINACT"/>
</dbReference>
<dbReference type="InterPro" id="IPR038252">
    <property type="entry name" value="UBA_E1_C_sf"/>
</dbReference>
<reference evidence="15 16" key="1">
    <citation type="submission" date="2024-03" db="EMBL/GenBank/DDBJ databases">
        <title>Complete genome sequence of the green alga Chloropicon roscoffensis RCC1871.</title>
        <authorList>
            <person name="Lemieux C."/>
            <person name="Pombert J.-F."/>
            <person name="Otis C."/>
            <person name="Turmel M."/>
        </authorList>
    </citation>
    <scope>NUCLEOTIDE SEQUENCE [LARGE SCALE GENOMIC DNA]</scope>
    <source>
        <strain evidence="15 16">RCC1871</strain>
    </source>
</reference>
<dbReference type="FunFam" id="1.10.10.2660:FF:000002">
    <property type="entry name" value="Ubiquitin-activating enzyme E1 2"/>
    <property type="match status" value="1"/>
</dbReference>
<dbReference type="GO" id="GO:0006511">
    <property type="term" value="P:ubiquitin-dependent protein catabolic process"/>
    <property type="evidence" value="ECO:0007669"/>
    <property type="project" value="TreeGrafter"/>
</dbReference>
<keyword evidence="10 12" id="KW-0067">ATP-binding</keyword>
<evidence type="ECO:0000256" key="5">
    <source>
        <dbReference type="ARBA" id="ARBA00011245"/>
    </source>
</evidence>
<dbReference type="InterPro" id="IPR018075">
    <property type="entry name" value="UBQ-activ_enz_E1"/>
</dbReference>
<keyword evidence="16" id="KW-1185">Reference proteome</keyword>
<sequence>MAIKRSREEKYERESNEEELNTFHKKRIAALEVNQAGDQKRNDPDGTMATAMAIDEDLHSRQLAVYGRDTMRKMASAHVLVSGLRGLGVEIAKNLVLAGVRAVTLMDDSPVEAADLSSQFYFKDSDIGEPRARSCAAKLQELNPAVKVSVAPSPSAEECTFLSAYNVVVCTDCPLDRAKAYDSFCHAHQPPIAFIRADTRGLFAQVFCDFGPDFVVNDVDGEEPQVGIVSSISNSGPALVTCVEEERLEFQDGELVQFREVEGMSELNDGKPRRVKNVKAYSFELEEDTTNLKKYISGGLVTKVKEPKTLSFRPLADCMADPGDFLLCDFAKLERPALLHVAFSALDEFVKRNGAMPRPGKTSDQDDFVKICHEVNASLSQQSKGGFQKQELDEEVLKVFAAVSSGDLSPMATFVGGIVAQEALKACSGKFHPIFQFFYFDSAESLMEVPSPEDCQPTGSRYDGQIAVFGQKFQQKLEQLNAFVVGAGALGCEFLKLLAMMGVSCGKDGQLSVTDDDTIEKSNLSRQFLFRQNDIGRSKSEVAGRAAQGMNPALKLNSLQNRVCPETEDVFNDSFWEGLDVVINALDNVKARLYVDMRCVYFAKPLLESGTLGPKCNTQVVVPGLTENYGASRDPPEKQAPMCTIHSFPHNIDHCLAWARSEFEGHVEKNPAQVNAYLDDPNAYSSNALKQADGQTKEQLEQVVDALGKSKCQTFSECVVWARRVFDEYFYNRVSQLVYTFPEDAKTSNGSPFWSPPKRFPRAIKFDCKDPAHMMFVRSASILRAQVYRIQLPDWCSDEQQLQQAADSYKTPEFQPRSDVKIETDPKATSRVSSSLDDSSVVENLLKQLEPLGGELDAKFRLEPITFEKDDDTNHHMELITSMANLRARCYSIQEVDKLQAKLIAGRIIPAIATSTAVATGLVCLELLKVIGGAKVEAYRNTFGNLSLPLFAMAEPIPPKVFKYKDMSWSLWDRWIIEGVDLTVQGLLDWFTAKGLTPYSISAGPSLVWNSLFPKHKERLGKPVLEVVQTFAKLEIPADRKHFDLVVAVEDDDGEDIDIPLVSVKFK</sequence>
<dbReference type="Gene3D" id="3.40.50.720">
    <property type="entry name" value="NAD(P)-binding Rossmann-like Domain"/>
    <property type="match status" value="1"/>
</dbReference>
<evidence type="ECO:0000256" key="3">
    <source>
        <dbReference type="ARBA" id="ARBA00004906"/>
    </source>
</evidence>
<dbReference type="GO" id="GO:0006974">
    <property type="term" value="P:DNA damage response"/>
    <property type="evidence" value="ECO:0007669"/>
    <property type="project" value="TreeGrafter"/>
</dbReference>
<dbReference type="PROSITE" id="PS00865">
    <property type="entry name" value="UBIQUITIN_ACTIVAT_2"/>
    <property type="match status" value="1"/>
</dbReference>
<feature type="region of interest" description="Disordered" evidence="13">
    <location>
        <begin position="806"/>
        <end position="835"/>
    </location>
</feature>
<comment type="subunit">
    <text evidence="5">Monomer.</text>
</comment>
<comment type="similarity">
    <text evidence="4 12">Belongs to the ubiquitin-activating E1 family.</text>
</comment>
<comment type="function">
    <text evidence="2">Activates ubiquitin by first adenylating its C-terminal glycine residue with ATP, and thereafter linking this residue to the side chain of a cysteine residue in E1, yielding a ubiquitin-E1 thioester and free AMP.</text>
</comment>
<organism evidence="15 16">
    <name type="scientific">Chloropicon roscoffensis</name>
    <dbReference type="NCBI Taxonomy" id="1461544"/>
    <lineage>
        <taxon>Eukaryota</taxon>
        <taxon>Viridiplantae</taxon>
        <taxon>Chlorophyta</taxon>
        <taxon>Chloropicophyceae</taxon>
        <taxon>Chloropicales</taxon>
        <taxon>Chloropicaceae</taxon>
        <taxon>Chloropicon</taxon>
    </lineage>
</organism>
<dbReference type="InterPro" id="IPR042302">
    <property type="entry name" value="E1_FCCH_sf"/>
</dbReference>
<comment type="pathway">
    <text evidence="3">Protein modification; protein ubiquitination.</text>
</comment>
<dbReference type="Gene3D" id="1.10.10.2660">
    <property type="entry name" value="Ubiquitin-activating enzyme E1, SCCH domain"/>
    <property type="match status" value="1"/>
</dbReference>
<dbReference type="GO" id="GO:0005634">
    <property type="term" value="C:nucleus"/>
    <property type="evidence" value="ECO:0007669"/>
    <property type="project" value="TreeGrafter"/>
</dbReference>
<evidence type="ECO:0000256" key="7">
    <source>
        <dbReference type="ARBA" id="ARBA00022598"/>
    </source>
</evidence>
<dbReference type="FunFam" id="3.40.50.720:FF:000015">
    <property type="entry name" value="Ubiquitin-activating enzyme E1 1"/>
    <property type="match status" value="1"/>
</dbReference>
<dbReference type="FunFam" id="2.40.30.180:FF:000001">
    <property type="entry name" value="ubiquitin-like modifier-activating enzyme 1"/>
    <property type="match status" value="1"/>
</dbReference>
<proteinExistence type="inferred from homology"/>
<dbReference type="InterPro" id="IPR018074">
    <property type="entry name" value="UBQ-activ_enz_E1_CS"/>
</dbReference>
<protein>
    <recommendedName>
        <fullName evidence="6">E1 ubiquitin-activating enzyme</fullName>
        <ecNumber evidence="6">6.2.1.45</ecNumber>
    </recommendedName>
</protein>
<dbReference type="GO" id="GO:0005524">
    <property type="term" value="F:ATP binding"/>
    <property type="evidence" value="ECO:0007669"/>
    <property type="project" value="UniProtKB-KW"/>
</dbReference>
<dbReference type="Proteomes" id="UP001472866">
    <property type="component" value="Chromosome 12"/>
</dbReference>
<dbReference type="NCBIfam" id="TIGR01408">
    <property type="entry name" value="Ube1"/>
    <property type="match status" value="1"/>
</dbReference>
<dbReference type="InterPro" id="IPR018965">
    <property type="entry name" value="Ub-activating_enz_E1_C"/>
</dbReference>
<dbReference type="Pfam" id="PF00899">
    <property type="entry name" value="ThiF"/>
    <property type="match status" value="2"/>
</dbReference>
<keyword evidence="9 12" id="KW-0833">Ubl conjugation pathway</keyword>
<dbReference type="InterPro" id="IPR033127">
    <property type="entry name" value="UBQ-activ_enz_E1_Cys_AS"/>
</dbReference>
<evidence type="ECO:0000256" key="8">
    <source>
        <dbReference type="ARBA" id="ARBA00022741"/>
    </source>
</evidence>
<evidence type="ECO:0000256" key="10">
    <source>
        <dbReference type="ARBA" id="ARBA00022840"/>
    </source>
</evidence>
<accession>A0AAX4PJ07</accession>
<dbReference type="GO" id="GO:0004839">
    <property type="term" value="F:ubiquitin activating enzyme activity"/>
    <property type="evidence" value="ECO:0007669"/>
    <property type="project" value="UniProtKB-EC"/>
</dbReference>
<dbReference type="Gene3D" id="3.10.290.60">
    <property type="entry name" value="Ubiquitin-activating enzyme E1, UFD domain"/>
    <property type="match status" value="1"/>
</dbReference>
<dbReference type="CDD" id="cd01491">
    <property type="entry name" value="Ube1_repeat1"/>
    <property type="match status" value="1"/>
</dbReference>
<dbReference type="AlphaFoldDB" id="A0AAX4PJ07"/>
<dbReference type="Pfam" id="PF09358">
    <property type="entry name" value="E1_UFD"/>
    <property type="match status" value="1"/>
</dbReference>
<gene>
    <name evidence="15" type="ORF">HKI87_12g71450</name>
</gene>
<evidence type="ECO:0000256" key="9">
    <source>
        <dbReference type="ARBA" id="ARBA00022786"/>
    </source>
</evidence>
<dbReference type="InterPro" id="IPR045886">
    <property type="entry name" value="ThiF/MoeB/HesA"/>
</dbReference>
<dbReference type="GO" id="GO:0005737">
    <property type="term" value="C:cytoplasm"/>
    <property type="evidence" value="ECO:0007669"/>
    <property type="project" value="TreeGrafter"/>
</dbReference>
<dbReference type="Gene3D" id="2.40.30.180">
    <property type="entry name" value="Ubiquitin-activating enzyme E1, FCCH domain"/>
    <property type="match status" value="1"/>
</dbReference>
<feature type="domain" description="Ubiquitin-activating enzyme E1 C-terminal" evidence="14">
    <location>
        <begin position="939"/>
        <end position="1062"/>
    </location>
</feature>
<dbReference type="InterPro" id="IPR019572">
    <property type="entry name" value="UBA_E1_SCCH"/>
</dbReference>
<evidence type="ECO:0000256" key="12">
    <source>
        <dbReference type="RuleBase" id="RU000519"/>
    </source>
</evidence>
<dbReference type="Gene3D" id="3.40.50.12550">
    <property type="entry name" value="Ubiquitin-activating enzyme E1, inactive adenylation domain, subdomain 2"/>
    <property type="match status" value="1"/>
</dbReference>
<feature type="active site" description="Glycyl thioester intermediate" evidence="11">
    <location>
        <position position="643"/>
    </location>
</feature>
<dbReference type="SUPFAM" id="SSF69572">
    <property type="entry name" value="Activating enzymes of the ubiquitin-like proteins"/>
    <property type="match status" value="2"/>
</dbReference>
<dbReference type="InterPro" id="IPR000011">
    <property type="entry name" value="UBQ/SUMO-activ_enz_E1-like"/>
</dbReference>
<dbReference type="GO" id="GO:0004842">
    <property type="term" value="F:ubiquitin-protein transferase activity"/>
    <property type="evidence" value="ECO:0007669"/>
    <property type="project" value="UniProtKB-ARBA"/>
</dbReference>
<feature type="compositionally biased region" description="Basic and acidic residues" evidence="13">
    <location>
        <begin position="1"/>
        <end position="14"/>
    </location>
</feature>
<evidence type="ECO:0000256" key="11">
    <source>
        <dbReference type="PROSITE-ProRule" id="PRU10132"/>
    </source>
</evidence>
<evidence type="ECO:0000256" key="4">
    <source>
        <dbReference type="ARBA" id="ARBA00005673"/>
    </source>
</evidence>
<comment type="catalytic activity">
    <reaction evidence="1">
        <text>ATP + ubiquitin + [E1 ubiquitin-activating enzyme]-L-cysteine = AMP + diphosphate + S-ubiquitinyl-[E1 ubiquitin-activating enzyme]-L-cysteine.</text>
        <dbReference type="EC" id="6.2.1.45"/>
    </reaction>
</comment>
<evidence type="ECO:0000256" key="13">
    <source>
        <dbReference type="SAM" id="MobiDB-lite"/>
    </source>
</evidence>
<feature type="region of interest" description="Disordered" evidence="13">
    <location>
        <begin position="1"/>
        <end position="20"/>
    </location>
</feature>
<evidence type="ECO:0000256" key="1">
    <source>
        <dbReference type="ARBA" id="ARBA00000488"/>
    </source>
</evidence>
<dbReference type="InterPro" id="IPR000594">
    <property type="entry name" value="ThiF_NAD_FAD-bd"/>
</dbReference>
<evidence type="ECO:0000259" key="14">
    <source>
        <dbReference type="SMART" id="SM00985"/>
    </source>
</evidence>
<dbReference type="EC" id="6.2.1.45" evidence="6"/>
<dbReference type="SMART" id="SM00985">
    <property type="entry name" value="UBA_e1_C"/>
    <property type="match status" value="1"/>
</dbReference>
<keyword evidence="8 12" id="KW-0547">Nucleotide-binding</keyword>
<dbReference type="FunFam" id="3.50.50.80:FF:000001">
    <property type="entry name" value="ubiquitin-like modifier-activating enzyme 1"/>
    <property type="match status" value="1"/>
</dbReference>
<dbReference type="Pfam" id="PF10585">
    <property type="entry name" value="UBA_E1_SCCH"/>
    <property type="match status" value="1"/>
</dbReference>
<name>A0AAX4PJ07_9CHLO</name>
<dbReference type="PROSITE" id="PS00536">
    <property type="entry name" value="UBIQUITIN_ACTIVAT_1"/>
    <property type="match status" value="1"/>
</dbReference>